<protein>
    <recommendedName>
        <fullName evidence="3">YqzL family protein</fullName>
    </recommendedName>
</protein>
<sequence>MERTELLWRLFVRTGLPEVYSLYRRLAPEEREKKAADGRPAGG</sequence>
<dbReference type="EMBL" id="JBBMFT010000012">
    <property type="protein sequence ID" value="MEQ2457356.1"/>
    <property type="molecule type" value="Genomic_DNA"/>
</dbReference>
<comment type="caution">
    <text evidence="1">The sequence shown here is derived from an EMBL/GenBank/DDBJ whole genome shotgun (WGS) entry which is preliminary data.</text>
</comment>
<reference evidence="1 2" key="1">
    <citation type="submission" date="2024-03" db="EMBL/GenBank/DDBJ databases">
        <title>Human intestinal bacterial collection.</title>
        <authorList>
            <person name="Pauvert C."/>
            <person name="Hitch T.C.A."/>
            <person name="Clavel T."/>
        </authorList>
    </citation>
    <scope>NUCLEOTIDE SEQUENCE [LARGE SCALE GENOMIC DNA]</scope>
    <source>
        <strain evidence="1 2">CLA-AP-H34</strain>
    </source>
</reference>
<evidence type="ECO:0000313" key="1">
    <source>
        <dbReference type="EMBL" id="MEQ2457356.1"/>
    </source>
</evidence>
<dbReference type="Proteomes" id="UP001440599">
    <property type="component" value="Unassembled WGS sequence"/>
</dbReference>
<accession>A0ABV1EUR1</accession>
<organism evidence="1 2">
    <name type="scientific">Flavonifractor hominis</name>
    <dbReference type="NCBI Taxonomy" id="3133178"/>
    <lineage>
        <taxon>Bacteria</taxon>
        <taxon>Bacillati</taxon>
        <taxon>Bacillota</taxon>
        <taxon>Clostridia</taxon>
        <taxon>Eubacteriales</taxon>
        <taxon>Oscillospiraceae</taxon>
        <taxon>Flavonifractor</taxon>
    </lineage>
</organism>
<gene>
    <name evidence="1" type="ORF">WMO45_12585</name>
</gene>
<proteinExistence type="predicted"/>
<evidence type="ECO:0000313" key="2">
    <source>
        <dbReference type="Proteomes" id="UP001440599"/>
    </source>
</evidence>
<name>A0ABV1EUR1_9FIRM</name>
<keyword evidence="2" id="KW-1185">Reference proteome</keyword>
<dbReference type="RefSeq" id="WP_349141176.1">
    <property type="nucleotide sequence ID" value="NZ_JBBMFT010000012.1"/>
</dbReference>
<evidence type="ECO:0008006" key="3">
    <source>
        <dbReference type="Google" id="ProtNLM"/>
    </source>
</evidence>